<keyword evidence="3" id="KW-1185">Reference proteome</keyword>
<reference evidence="2 3" key="1">
    <citation type="submission" date="2019-05" db="EMBL/GenBank/DDBJ databases">
        <title>Mikania micrantha, genome provides insights into the molecular mechanism of rapid growth.</title>
        <authorList>
            <person name="Liu B."/>
        </authorList>
    </citation>
    <scope>NUCLEOTIDE SEQUENCE [LARGE SCALE GENOMIC DNA]</scope>
    <source>
        <strain evidence="2">NLD-2019</strain>
        <tissue evidence="2">Leaf</tissue>
    </source>
</reference>
<evidence type="ECO:0000313" key="3">
    <source>
        <dbReference type="Proteomes" id="UP000326396"/>
    </source>
</evidence>
<feature type="compositionally biased region" description="Low complexity" evidence="1">
    <location>
        <begin position="32"/>
        <end position="44"/>
    </location>
</feature>
<organism evidence="2 3">
    <name type="scientific">Mikania micrantha</name>
    <name type="common">bitter vine</name>
    <dbReference type="NCBI Taxonomy" id="192012"/>
    <lineage>
        <taxon>Eukaryota</taxon>
        <taxon>Viridiplantae</taxon>
        <taxon>Streptophyta</taxon>
        <taxon>Embryophyta</taxon>
        <taxon>Tracheophyta</taxon>
        <taxon>Spermatophyta</taxon>
        <taxon>Magnoliopsida</taxon>
        <taxon>eudicotyledons</taxon>
        <taxon>Gunneridae</taxon>
        <taxon>Pentapetalae</taxon>
        <taxon>asterids</taxon>
        <taxon>campanulids</taxon>
        <taxon>Asterales</taxon>
        <taxon>Asteraceae</taxon>
        <taxon>Asteroideae</taxon>
        <taxon>Heliantheae alliance</taxon>
        <taxon>Eupatorieae</taxon>
        <taxon>Mikania</taxon>
    </lineage>
</organism>
<proteinExistence type="predicted"/>
<dbReference type="AlphaFoldDB" id="A0A5N6PP39"/>
<gene>
    <name evidence="2" type="ORF">E3N88_06248</name>
</gene>
<protein>
    <submittedName>
        <fullName evidence="2">Uncharacterized protein</fullName>
    </submittedName>
</protein>
<name>A0A5N6PP39_9ASTR</name>
<accession>A0A5N6PP39</accession>
<evidence type="ECO:0000313" key="2">
    <source>
        <dbReference type="EMBL" id="KAD6795352.1"/>
    </source>
</evidence>
<comment type="caution">
    <text evidence="2">The sequence shown here is derived from an EMBL/GenBank/DDBJ whole genome shotgun (WGS) entry which is preliminary data.</text>
</comment>
<feature type="region of interest" description="Disordered" evidence="1">
    <location>
        <begin position="32"/>
        <end position="67"/>
    </location>
</feature>
<sequence>MEQEEEGCRWAWVDEVAIKAAHTTTASFRLGTAGLGTTAHTTTAHNRRRSKKRGDGDRHHRRSKKKIYSDGVAKTTIEDEGLRLLDYGGLGTALA</sequence>
<evidence type="ECO:0000256" key="1">
    <source>
        <dbReference type="SAM" id="MobiDB-lite"/>
    </source>
</evidence>
<dbReference type="EMBL" id="SZYD01000003">
    <property type="protein sequence ID" value="KAD6795352.1"/>
    <property type="molecule type" value="Genomic_DNA"/>
</dbReference>
<dbReference type="Proteomes" id="UP000326396">
    <property type="component" value="Linkage Group LG11"/>
</dbReference>